<feature type="region of interest" description="Disordered" evidence="2">
    <location>
        <begin position="1413"/>
        <end position="1448"/>
    </location>
</feature>
<feature type="chain" id="PRO_5008521248" description="S1 motif domain-containing protein" evidence="3">
    <location>
        <begin position="18"/>
        <end position="1554"/>
    </location>
</feature>
<feature type="region of interest" description="Disordered" evidence="2">
    <location>
        <begin position="612"/>
        <end position="633"/>
    </location>
</feature>
<feature type="compositionally biased region" description="Polar residues" evidence="2">
    <location>
        <begin position="1130"/>
        <end position="1139"/>
    </location>
</feature>
<evidence type="ECO:0000256" key="1">
    <source>
        <dbReference type="SAM" id="Coils"/>
    </source>
</evidence>
<evidence type="ECO:0000313" key="6">
    <source>
        <dbReference type="Proteomes" id="UP000092716"/>
    </source>
</evidence>
<dbReference type="PROSITE" id="PS50126">
    <property type="entry name" value="S1"/>
    <property type="match status" value="2"/>
</dbReference>
<feature type="compositionally biased region" description="Low complexity" evidence="2">
    <location>
        <begin position="286"/>
        <end position="301"/>
    </location>
</feature>
<feature type="compositionally biased region" description="Basic and acidic residues" evidence="2">
    <location>
        <begin position="1219"/>
        <end position="1252"/>
    </location>
</feature>
<accession>A0A1B1DV45</accession>
<feature type="coiled-coil region" evidence="1">
    <location>
        <begin position="461"/>
        <end position="488"/>
    </location>
</feature>
<feature type="compositionally biased region" description="Basic and acidic residues" evidence="2">
    <location>
        <begin position="796"/>
        <end position="822"/>
    </location>
</feature>
<keyword evidence="1" id="KW-0175">Coiled coil</keyword>
<feature type="compositionally biased region" description="Basic and acidic residues" evidence="2">
    <location>
        <begin position="612"/>
        <end position="625"/>
    </location>
</feature>
<sequence length="1554" mass="178259">MKVAVTALTLCFLPAKGETVTKYTFIANRPRLSPRGGREGIWTNLGRKKKKKKNAIHISGNDLFEYFATLTNEENEMNEERKKKNKKYSVTYVQKLPKKNLLLKRWKYDLYEKIKEKMKRDHEIMSRTRVCQRKYKLPVDFFKLGDQVRGKVVQVENHLIKVDINAINFAHLYIKRYFEDKAQLGKKYQVGKHIDVVICYIHKKNGIIQVTDNEEEIKALRRSLQKLRDAGFLRGRTGEGADSTTDDTADPKEDSPGEVREESVVEPLEDPSEELVSNQTNLPTVNNGNDANPAGNPAGNPIVSPPEEVKKKLGVDFRTNEEEEDLMYIKEESPSKRKKKITHYKIEDTVSGVVQHINEEGAYIDIGCKTLAFLNLGHYNKDPMSLVKDVKKKRISIGDYLKNLKVRKVDVLSNRIEVTMYSQEEEACLRVLTQQETVKEQNKYMPCPSYVTHNYHMINYLKKYNELKKQKKKNIHNLFDKKEQLDELKKVSHLKKSQFTHFMLRYNELTSPNTNYEDMLEQHADNEQFLREIGALPNPDDEQADEKFSLESLKKQNKALKDEIERYREGSSNTHMTDEDGNHHGEESPSGSTQMIDENLRKLFNNDLHNLDEPMDKCSTDRNTDGWEDQTIPMEDDSDDFFRLWHERATQKVRNKRDDSIVDGNKQTLMYLKDNISKIKESVLTEGKKKTDVKANRGEQLSSTSREDSREMLQRWNQVLTGDPNKRESATHDGVGERKDSTGGEQPNWARYLEEDDEEDDNDDADDVETPGQKKKKKKLKKRNIFRDDEQVEEDLPNRADREGYGDGDKFADNFTHGREDAGEGIQNSDEQSIDNEQGDDSDNERSFFNVKKELKYIFSQNLSMTLPKDEEKCIEEASKLFGDDIKTWNEKMYYYFGDRDQVPLDGFDIYDEDEFRNNIVDKGVQEFSEYHKLLDTQQFDVTSERDFLGATYGGAVVSGSAGNGPTGSGPAASGPIGGGPTNRPLNGDNLADPIKEETTQQGSTSTGADTPPASNTQQAKLSEAPLEDDLESYLSTFVDEQKEQNQQDYPTNELQNRPNKQAHGKKHTQKCVPDLHPPEENVISEKTPVGKRTDERSTNWRDQVHPVNCLHNGDTRQPSGAIQMDKGDSNQGANSSTEGEINVDDIVNKAINIGNLFRRKELARLMQRKKMEECERGGSADAGGEEFPRGGDQPCSPAKGLVEDPSRKPFLRVSKIVKQGDKEGIAPPDVKEKEEENKNGKSNVEDERDELKPYRHASYEVLGYYKRKRKMRNFHDLEAVDAENDEDVILNEQDLLGKSTDDIPSDDKNDPHEEKKKKDLLNLDKQMDLLFLHGQEDKLTGGSYVEKLLCEEKYKNKNANKEIDFLIQNYKYVKEHPDELIQDFYNTREGEEKTPIDLSDGGVNDVVDATNGEEENRQRGIPNGGVYKTEKGKKLPTGKSSSREKTHTALSTDFNIKKTKEIEAEANHMSEESVALRSLSLKLGLLKEEHMHLDDQSLINLFVRNQKFRRALKFYDIKNLKNVTIPLIYKITKLLYFERPFPKKEQTRKLNMD</sequence>
<dbReference type="Proteomes" id="UP000092716">
    <property type="component" value="Chromosome 5"/>
</dbReference>
<dbReference type="GeneID" id="30907749"/>
<dbReference type="KEGG" id="pcot:PCOAH_00010230"/>
<feature type="region of interest" description="Disordered" evidence="2">
    <location>
        <begin position="1042"/>
        <end position="1139"/>
    </location>
</feature>
<dbReference type="OrthoDB" id="372464at2759"/>
<proteinExistence type="predicted"/>
<evidence type="ECO:0000256" key="3">
    <source>
        <dbReference type="SAM" id="SignalP"/>
    </source>
</evidence>
<dbReference type="InterPro" id="IPR012340">
    <property type="entry name" value="NA-bd_OB-fold"/>
</dbReference>
<reference evidence="6" key="1">
    <citation type="submission" date="2016-06" db="EMBL/GenBank/DDBJ databases">
        <title>First high quality genome sequence of Plasmodium coatneyi using continuous long reads from single molecule, real-time sequencing.</title>
        <authorList>
            <person name="Chien J.-T."/>
            <person name="Pakala S.B."/>
            <person name="Geraldo J.A."/>
            <person name="Lapp S.A."/>
            <person name="Barnwell J.W."/>
            <person name="Kissinger J.C."/>
            <person name="Galinski M.R."/>
            <person name="Humphrey J.C."/>
        </authorList>
    </citation>
    <scope>NUCLEOTIDE SEQUENCE [LARGE SCALE GENOMIC DNA]</scope>
    <source>
        <strain evidence="6">Hackeri</strain>
    </source>
</reference>
<feature type="compositionally biased region" description="Basic and acidic residues" evidence="2">
    <location>
        <begin position="576"/>
        <end position="587"/>
    </location>
</feature>
<dbReference type="VEuPathDB" id="PlasmoDB:PCOAH_00010230"/>
<feature type="compositionally biased region" description="Basic and acidic residues" evidence="2">
    <location>
        <begin position="687"/>
        <end position="697"/>
    </location>
</feature>
<feature type="region of interest" description="Disordered" evidence="2">
    <location>
        <begin position="1175"/>
        <end position="1252"/>
    </location>
</feature>
<gene>
    <name evidence="5" type="ORF">PCOAH_00010230</name>
</gene>
<feature type="compositionally biased region" description="Basic residues" evidence="2">
    <location>
        <begin position="1061"/>
        <end position="1070"/>
    </location>
</feature>
<feature type="compositionally biased region" description="Acidic residues" evidence="2">
    <location>
        <begin position="754"/>
        <end position="769"/>
    </location>
</feature>
<feature type="compositionally biased region" description="Polar residues" evidence="2">
    <location>
        <begin position="1000"/>
        <end position="1021"/>
    </location>
</feature>
<evidence type="ECO:0000256" key="2">
    <source>
        <dbReference type="SAM" id="MobiDB-lite"/>
    </source>
</evidence>
<protein>
    <recommendedName>
        <fullName evidence="4">S1 motif domain-containing protein</fullName>
    </recommendedName>
</protein>
<dbReference type="SUPFAM" id="SSF50249">
    <property type="entry name" value="Nucleic acid-binding proteins"/>
    <property type="match status" value="2"/>
</dbReference>
<feature type="compositionally biased region" description="Acidic residues" evidence="2">
    <location>
        <begin position="832"/>
        <end position="843"/>
    </location>
</feature>
<keyword evidence="3" id="KW-0732">Signal</keyword>
<feature type="compositionally biased region" description="Basic and acidic residues" evidence="2">
    <location>
        <begin position="724"/>
        <end position="742"/>
    </location>
</feature>
<feature type="compositionally biased region" description="Polar residues" evidence="2">
    <location>
        <begin position="275"/>
        <end position="285"/>
    </location>
</feature>
<feature type="compositionally biased region" description="Basic residues" evidence="2">
    <location>
        <begin position="773"/>
        <end position="784"/>
    </location>
</feature>
<name>A0A1B1DV45_9APIC</name>
<feature type="signal peptide" evidence="3">
    <location>
        <begin position="1"/>
        <end position="17"/>
    </location>
</feature>
<feature type="region of interest" description="Disordered" evidence="2">
    <location>
        <begin position="1295"/>
        <end position="1320"/>
    </location>
</feature>
<keyword evidence="6" id="KW-1185">Reference proteome</keyword>
<organism evidence="5 6">
    <name type="scientific">Plasmodium coatneyi</name>
    <dbReference type="NCBI Taxonomy" id="208452"/>
    <lineage>
        <taxon>Eukaryota</taxon>
        <taxon>Sar</taxon>
        <taxon>Alveolata</taxon>
        <taxon>Apicomplexa</taxon>
        <taxon>Aconoidasida</taxon>
        <taxon>Haemosporida</taxon>
        <taxon>Plasmodiidae</taxon>
        <taxon>Plasmodium</taxon>
    </lineage>
</organism>
<dbReference type="GO" id="GO:0003676">
    <property type="term" value="F:nucleic acid binding"/>
    <property type="evidence" value="ECO:0007669"/>
    <property type="project" value="InterPro"/>
</dbReference>
<feature type="region of interest" description="Disordered" evidence="2">
    <location>
        <begin position="231"/>
        <end position="308"/>
    </location>
</feature>
<feature type="compositionally biased region" description="Polar residues" evidence="2">
    <location>
        <begin position="1047"/>
        <end position="1060"/>
    </location>
</feature>
<dbReference type="Gene3D" id="2.40.50.140">
    <property type="entry name" value="Nucleic acid-binding proteins"/>
    <property type="match status" value="2"/>
</dbReference>
<dbReference type="RefSeq" id="XP_019913361.1">
    <property type="nucleotide sequence ID" value="XM_020057832.1"/>
</dbReference>
<dbReference type="EMBL" id="CP016243">
    <property type="protein sequence ID" value="ANQ06666.1"/>
    <property type="molecule type" value="Genomic_DNA"/>
</dbReference>
<feature type="compositionally biased region" description="Basic and acidic residues" evidence="2">
    <location>
        <begin position="1092"/>
        <end position="1105"/>
    </location>
</feature>
<feature type="compositionally biased region" description="Basic and acidic residues" evidence="2">
    <location>
        <begin position="249"/>
        <end position="263"/>
    </location>
</feature>
<feature type="domain" description="S1 motif" evidence="4">
    <location>
        <begin position="347"/>
        <end position="421"/>
    </location>
</feature>
<feature type="region of interest" description="Disordered" evidence="2">
    <location>
        <begin position="962"/>
        <end position="1026"/>
    </location>
</feature>
<evidence type="ECO:0000313" key="5">
    <source>
        <dbReference type="EMBL" id="ANQ06666.1"/>
    </source>
</evidence>
<feature type="domain" description="S1 motif" evidence="4">
    <location>
        <begin position="145"/>
        <end position="213"/>
    </location>
</feature>
<feature type="region of interest" description="Disordered" evidence="2">
    <location>
        <begin position="566"/>
        <end position="593"/>
    </location>
</feature>
<evidence type="ECO:0000259" key="4">
    <source>
        <dbReference type="PROSITE" id="PS50126"/>
    </source>
</evidence>
<dbReference type="SMART" id="SM00316">
    <property type="entry name" value="S1"/>
    <property type="match status" value="2"/>
</dbReference>
<feature type="region of interest" description="Disordered" evidence="2">
    <location>
        <begin position="687"/>
        <end position="845"/>
    </location>
</feature>
<dbReference type="InterPro" id="IPR003029">
    <property type="entry name" value="S1_domain"/>
</dbReference>
<feature type="compositionally biased region" description="Basic and acidic residues" evidence="2">
    <location>
        <begin position="1300"/>
        <end position="1320"/>
    </location>
</feature>